<name>A0ABR4AMN0_9LECA</name>
<proteinExistence type="predicted"/>
<comment type="caution">
    <text evidence="4">The sequence shown here is derived from an EMBL/GenBank/DDBJ whole genome shotgun (WGS) entry which is preliminary data.</text>
</comment>
<organism evidence="4 5">
    <name type="scientific">Lepraria finkii</name>
    <dbReference type="NCBI Taxonomy" id="1340010"/>
    <lineage>
        <taxon>Eukaryota</taxon>
        <taxon>Fungi</taxon>
        <taxon>Dikarya</taxon>
        <taxon>Ascomycota</taxon>
        <taxon>Pezizomycotina</taxon>
        <taxon>Lecanoromycetes</taxon>
        <taxon>OSLEUM clade</taxon>
        <taxon>Lecanoromycetidae</taxon>
        <taxon>Lecanorales</taxon>
        <taxon>Lecanorineae</taxon>
        <taxon>Stereocaulaceae</taxon>
        <taxon>Lepraria</taxon>
    </lineage>
</organism>
<feature type="repeat" description="ANK" evidence="3">
    <location>
        <begin position="38"/>
        <end position="70"/>
    </location>
</feature>
<dbReference type="PROSITE" id="PS50297">
    <property type="entry name" value="ANK_REP_REGION"/>
    <property type="match status" value="1"/>
</dbReference>
<keyword evidence="2 3" id="KW-0040">ANK repeat</keyword>
<evidence type="ECO:0000313" key="5">
    <source>
        <dbReference type="Proteomes" id="UP001590951"/>
    </source>
</evidence>
<accession>A0ABR4AMN0</accession>
<dbReference type="InterPro" id="IPR050776">
    <property type="entry name" value="Ank_Repeat/CDKN_Inhibitor"/>
</dbReference>
<evidence type="ECO:0000313" key="4">
    <source>
        <dbReference type="EMBL" id="KAL2046751.1"/>
    </source>
</evidence>
<dbReference type="Gene3D" id="1.25.40.20">
    <property type="entry name" value="Ankyrin repeat-containing domain"/>
    <property type="match status" value="2"/>
</dbReference>
<dbReference type="PANTHER" id="PTHR24201">
    <property type="entry name" value="ANK_REP_REGION DOMAIN-CONTAINING PROTEIN"/>
    <property type="match status" value="1"/>
</dbReference>
<protein>
    <submittedName>
        <fullName evidence="4">Uncharacterized protein</fullName>
    </submittedName>
</protein>
<evidence type="ECO:0000256" key="1">
    <source>
        <dbReference type="ARBA" id="ARBA00022737"/>
    </source>
</evidence>
<gene>
    <name evidence="4" type="ORF">ABVK25_011581</name>
</gene>
<dbReference type="SMART" id="SM00248">
    <property type="entry name" value="ANK"/>
    <property type="match status" value="3"/>
</dbReference>
<dbReference type="PROSITE" id="PS50088">
    <property type="entry name" value="ANK_REPEAT"/>
    <property type="match status" value="1"/>
</dbReference>
<dbReference type="PANTHER" id="PTHR24201:SF15">
    <property type="entry name" value="ANKYRIN REPEAT DOMAIN-CONTAINING PROTEIN 66"/>
    <property type="match status" value="1"/>
</dbReference>
<keyword evidence="5" id="KW-1185">Reference proteome</keyword>
<dbReference type="InterPro" id="IPR036770">
    <property type="entry name" value="Ankyrin_rpt-contain_sf"/>
</dbReference>
<dbReference type="Proteomes" id="UP001590951">
    <property type="component" value="Unassembled WGS sequence"/>
</dbReference>
<keyword evidence="1" id="KW-0677">Repeat</keyword>
<sequence length="101" mass="11132">MVDKHGPNCLHHAASRSSQRLINWLLEECIDPNLPDPDGWTALHWAAKRGNSEIIEGLKEAGAISSNENIYGRTPYMVAMYHHGPSLATGVLELDETVPSK</sequence>
<dbReference type="Pfam" id="PF12796">
    <property type="entry name" value="Ank_2"/>
    <property type="match status" value="1"/>
</dbReference>
<dbReference type="SUPFAM" id="SSF48403">
    <property type="entry name" value="Ankyrin repeat"/>
    <property type="match status" value="1"/>
</dbReference>
<evidence type="ECO:0000256" key="2">
    <source>
        <dbReference type="ARBA" id="ARBA00023043"/>
    </source>
</evidence>
<evidence type="ECO:0000256" key="3">
    <source>
        <dbReference type="PROSITE-ProRule" id="PRU00023"/>
    </source>
</evidence>
<dbReference type="EMBL" id="JBHFEH010000104">
    <property type="protein sequence ID" value="KAL2046751.1"/>
    <property type="molecule type" value="Genomic_DNA"/>
</dbReference>
<reference evidence="4 5" key="1">
    <citation type="submission" date="2024-09" db="EMBL/GenBank/DDBJ databases">
        <title>Rethinking Asexuality: The Enigmatic Case of Functional Sexual Genes in Lepraria (Stereocaulaceae).</title>
        <authorList>
            <person name="Doellman M."/>
            <person name="Sun Y."/>
            <person name="Barcenas-Pena A."/>
            <person name="Lumbsch H.T."/>
            <person name="Grewe F."/>
        </authorList>
    </citation>
    <scope>NUCLEOTIDE SEQUENCE [LARGE SCALE GENOMIC DNA]</scope>
    <source>
        <strain evidence="4 5">Grewe 0041</strain>
    </source>
</reference>
<dbReference type="InterPro" id="IPR002110">
    <property type="entry name" value="Ankyrin_rpt"/>
</dbReference>